<proteinExistence type="predicted"/>
<dbReference type="AlphaFoldDB" id="A0A4R5MAU5"/>
<evidence type="ECO:0000313" key="2">
    <source>
        <dbReference type="EMBL" id="TDG23811.1"/>
    </source>
</evidence>
<dbReference type="Proteomes" id="UP000295722">
    <property type="component" value="Unassembled WGS sequence"/>
</dbReference>
<dbReference type="OrthoDB" id="9775333at2"/>
<accession>A0A4R5MAU5</accession>
<protein>
    <submittedName>
        <fullName evidence="2">Type VI secretion system baseplate subunit TssK</fullName>
    </submittedName>
</protein>
<sequence>MSTLDGLHDAPPDALPPRNPHAAHSKVVWSEGMYLRPQHFQQLERYLEGYVQQRCGALEGPFWGFAALDLDADALALGKIAVLGAQGVFPDGTPFDLTSADELPAPLDIPTSADGELVVLAWPVQRAGAEDIIFEVQSESIARYSVFTGEVADTNAAALGHATLDLARPRVRLALASQLGGEWQTLGVVRVRERLADNRVVLDPRYVPPMLVASSHPVLQGYAGELHGLLEQRAQALAQRIAQPARAGVAEVAEFLLLALVNRALADTSRALSNPHSHPHSWFREWLRLAFELSTYTSDARTPALRPVYRHDDLHGSFAPLMAQLRTALSIVLEQHAVALPLHERAHRVWVAEVPSLDLLRDAGFVLAVQAELPADTMRSRFPAQIKIGPVERLADLVHLQLPGIGLRLLPAAPRQIPYHAGFHYFELETAGDLWKQLEQSAGLALHVAGELPGLTMTCWAIRR</sequence>
<evidence type="ECO:0000256" key="1">
    <source>
        <dbReference type="SAM" id="MobiDB-lite"/>
    </source>
</evidence>
<comment type="caution">
    <text evidence="2">The sequence shown here is derived from an EMBL/GenBank/DDBJ whole genome shotgun (WGS) entry which is preliminary data.</text>
</comment>
<gene>
    <name evidence="2" type="primary">tssK</name>
    <name evidence="2" type="ORF">EYW47_13930</name>
</gene>
<reference evidence="2 3" key="1">
    <citation type="submission" date="2019-03" db="EMBL/GenBank/DDBJ databases">
        <title>Paraburkholderia sp. 4M-K11, isolated from subtropical forest soil.</title>
        <authorList>
            <person name="Gao Z.-H."/>
            <person name="Qiu L.-H."/>
        </authorList>
    </citation>
    <scope>NUCLEOTIDE SEQUENCE [LARGE SCALE GENOMIC DNA]</scope>
    <source>
        <strain evidence="2 3">4M-K11</strain>
    </source>
</reference>
<dbReference type="RefSeq" id="WP_133195402.1">
    <property type="nucleotide sequence ID" value="NZ_JBHUCW010000025.1"/>
</dbReference>
<dbReference type="Pfam" id="PF05936">
    <property type="entry name" value="T6SS_VasE"/>
    <property type="match status" value="1"/>
</dbReference>
<organism evidence="2 3">
    <name type="scientific">Paraburkholderia silviterrae</name>
    <dbReference type="NCBI Taxonomy" id="2528715"/>
    <lineage>
        <taxon>Bacteria</taxon>
        <taxon>Pseudomonadati</taxon>
        <taxon>Pseudomonadota</taxon>
        <taxon>Betaproteobacteria</taxon>
        <taxon>Burkholderiales</taxon>
        <taxon>Burkholderiaceae</taxon>
        <taxon>Paraburkholderia</taxon>
    </lineage>
</organism>
<keyword evidence="3" id="KW-1185">Reference proteome</keyword>
<dbReference type="EMBL" id="SMRP01000005">
    <property type="protein sequence ID" value="TDG23811.1"/>
    <property type="molecule type" value="Genomic_DNA"/>
</dbReference>
<dbReference type="PANTHER" id="PTHR35566">
    <property type="entry name" value="BLR3599 PROTEIN"/>
    <property type="match status" value="1"/>
</dbReference>
<dbReference type="PANTHER" id="PTHR35566:SF1">
    <property type="entry name" value="TYPE VI SECRETION SYSTEM BASEPLATE COMPONENT TSSK1"/>
    <property type="match status" value="1"/>
</dbReference>
<evidence type="ECO:0000313" key="3">
    <source>
        <dbReference type="Proteomes" id="UP000295722"/>
    </source>
</evidence>
<dbReference type="InterPro" id="IPR010263">
    <property type="entry name" value="T6SS_TssK"/>
</dbReference>
<feature type="compositionally biased region" description="Basic and acidic residues" evidence="1">
    <location>
        <begin position="1"/>
        <end position="11"/>
    </location>
</feature>
<dbReference type="NCBIfam" id="TIGR03353">
    <property type="entry name" value="VI_chp_4"/>
    <property type="match status" value="1"/>
</dbReference>
<name>A0A4R5MAU5_9BURK</name>
<feature type="region of interest" description="Disordered" evidence="1">
    <location>
        <begin position="1"/>
        <end position="22"/>
    </location>
</feature>